<sequence>MNLDTNIDHYTNSELENLFRLEPGYTINQIVNAERTLHDKLMRSVDFDIQQNLAVFLEQAMQRLSEAQLPTPPPKPEVEEKWTRYMFTVDSTQRAPGSKLNDFVCVLHEPIRVHSLQMEFLDIPVVWKECQQSLFHLNDLEVHLPNGTYTASEMEKLLPTIADITLKVHSNSVLSSSEPFTVDFGKKYKSIGWIMGFRLPSYKSEFNSLTAKHEVVSEAPYGHLTELLYIEVYDYHENFTPERVYAGQTKHTMACIPVLNEKRIQIPYVFHREYEFPVVLERLRIRLYNKVGEFPLQTDFSILFSSDKSI</sequence>
<organism evidence="1">
    <name type="scientific">viral metagenome</name>
    <dbReference type="NCBI Taxonomy" id="1070528"/>
    <lineage>
        <taxon>unclassified sequences</taxon>
        <taxon>metagenomes</taxon>
        <taxon>organismal metagenomes</taxon>
    </lineage>
</organism>
<proteinExistence type="predicted"/>
<dbReference type="EMBL" id="MN740627">
    <property type="protein sequence ID" value="QHS79258.1"/>
    <property type="molecule type" value="Genomic_DNA"/>
</dbReference>
<protein>
    <submittedName>
        <fullName evidence="1">Uncharacterized protein</fullName>
    </submittedName>
</protein>
<name>A0A6C0AHM2_9ZZZZ</name>
<reference evidence="1" key="1">
    <citation type="journal article" date="2020" name="Nature">
        <title>Giant virus diversity and host interactions through global metagenomics.</title>
        <authorList>
            <person name="Schulz F."/>
            <person name="Roux S."/>
            <person name="Paez-Espino D."/>
            <person name="Jungbluth S."/>
            <person name="Walsh D.A."/>
            <person name="Denef V.J."/>
            <person name="McMahon K.D."/>
            <person name="Konstantinidis K.T."/>
            <person name="Eloe-Fadrosh E.A."/>
            <person name="Kyrpides N.C."/>
            <person name="Woyke T."/>
        </authorList>
    </citation>
    <scope>NUCLEOTIDE SEQUENCE</scope>
    <source>
        <strain evidence="1">GVMAG-S-1035118-87</strain>
    </source>
</reference>
<evidence type="ECO:0000313" key="1">
    <source>
        <dbReference type="EMBL" id="QHS79258.1"/>
    </source>
</evidence>
<dbReference type="AlphaFoldDB" id="A0A6C0AHM2"/>
<accession>A0A6C0AHM2</accession>